<sequence length="302" mass="31943">MDRLDTLAVFVAVAEQGGFAAAARLLQRSPAAVTRAVADLEDRLKVRLLQRTTRAVSLTEAGQRALESARRILAGMEELDAVTEDVAALHGSVAVTAPTMFGRLHVLRLVQGFLVQHPGVAVRLMLLDRVVSLADEGLDLAVRIGALPDSALRATRLGEVQEGIYASPAYLAAHGRPEAPRDLAGHAVIACTALAPVPDRWTFPGAAVVVVAPRLVVNTPDAAVDAAVAGLGLANLVSYQAAAHVAAGRLRRVLSAHAPPPEPVHLVYAPTRHLSRRVRLLLDHLADGLRRDCAAIARMATE</sequence>
<dbReference type="InterPro" id="IPR058163">
    <property type="entry name" value="LysR-type_TF_proteobact-type"/>
</dbReference>
<dbReference type="GO" id="GO:0003700">
    <property type="term" value="F:DNA-binding transcription factor activity"/>
    <property type="evidence" value="ECO:0007669"/>
    <property type="project" value="InterPro"/>
</dbReference>
<comment type="caution">
    <text evidence="6">The sequence shown here is derived from an EMBL/GenBank/DDBJ whole genome shotgun (WGS) entry which is preliminary data.</text>
</comment>
<dbReference type="Pfam" id="PF03466">
    <property type="entry name" value="LysR_substrate"/>
    <property type="match status" value="1"/>
</dbReference>
<evidence type="ECO:0000313" key="8">
    <source>
        <dbReference type="Proteomes" id="UP000746741"/>
    </source>
</evidence>
<keyword evidence="3" id="KW-0238">DNA-binding</keyword>
<dbReference type="EMBL" id="JAAEDK010000030">
    <property type="protein sequence ID" value="MBR0660399.1"/>
    <property type="molecule type" value="Genomic_DNA"/>
</dbReference>
<dbReference type="PROSITE" id="PS50931">
    <property type="entry name" value="HTH_LYSR"/>
    <property type="match status" value="1"/>
</dbReference>
<dbReference type="Pfam" id="PF00126">
    <property type="entry name" value="HTH_1"/>
    <property type="match status" value="1"/>
</dbReference>
<evidence type="ECO:0000259" key="5">
    <source>
        <dbReference type="PROSITE" id="PS50931"/>
    </source>
</evidence>
<evidence type="ECO:0000313" key="9">
    <source>
        <dbReference type="Proteomes" id="UP001138708"/>
    </source>
</evidence>
<reference evidence="7 8" key="2">
    <citation type="submission" date="2020-02" db="EMBL/GenBank/DDBJ databases">
        <authorList>
            <person name="Sun Q."/>
            <person name="Inoue M."/>
        </authorList>
    </citation>
    <scope>NUCLEOTIDE SEQUENCE [LARGE SCALE GENOMIC DNA]</scope>
    <source>
        <strain evidence="7 8">KCTC 22478</strain>
    </source>
</reference>
<keyword evidence="2" id="KW-0805">Transcription regulation</keyword>
<proteinExistence type="inferred from homology"/>
<keyword evidence="8" id="KW-1185">Reference proteome</keyword>
<dbReference type="PANTHER" id="PTHR30537:SF5">
    <property type="entry name" value="HTH-TYPE TRANSCRIPTIONAL ACTIVATOR TTDR-RELATED"/>
    <property type="match status" value="1"/>
</dbReference>
<gene>
    <name evidence="7" type="ORF">GWK15_10375</name>
    <name evidence="6" type="ORF">GXW75_14150</name>
</gene>
<dbReference type="FunFam" id="1.10.10.10:FF:000001">
    <property type="entry name" value="LysR family transcriptional regulator"/>
    <property type="match status" value="1"/>
</dbReference>
<organism evidence="6 9">
    <name type="scientific">Neoroseomonas oryzicola</name>
    <dbReference type="NCBI Taxonomy" id="535904"/>
    <lineage>
        <taxon>Bacteria</taxon>
        <taxon>Pseudomonadati</taxon>
        <taxon>Pseudomonadota</taxon>
        <taxon>Alphaproteobacteria</taxon>
        <taxon>Acetobacterales</taxon>
        <taxon>Acetobacteraceae</taxon>
        <taxon>Neoroseomonas</taxon>
    </lineage>
</organism>
<comment type="similarity">
    <text evidence="1">Belongs to the LysR transcriptional regulatory family.</text>
</comment>
<dbReference type="PANTHER" id="PTHR30537">
    <property type="entry name" value="HTH-TYPE TRANSCRIPTIONAL REGULATOR"/>
    <property type="match status" value="1"/>
</dbReference>
<evidence type="ECO:0000313" key="7">
    <source>
        <dbReference type="EMBL" id="NKE17349.1"/>
    </source>
</evidence>
<dbReference type="GO" id="GO:0043565">
    <property type="term" value="F:sequence-specific DNA binding"/>
    <property type="evidence" value="ECO:0007669"/>
    <property type="project" value="TreeGrafter"/>
</dbReference>
<keyword evidence="4" id="KW-0804">Transcription</keyword>
<dbReference type="SUPFAM" id="SSF53850">
    <property type="entry name" value="Periplasmic binding protein-like II"/>
    <property type="match status" value="1"/>
</dbReference>
<dbReference type="Proteomes" id="UP000746741">
    <property type="component" value="Unassembled WGS sequence"/>
</dbReference>
<dbReference type="AlphaFoldDB" id="A0A9X9WJ89"/>
<reference evidence="6" key="3">
    <citation type="journal article" date="2021" name="Syst. Appl. Microbiol.">
        <title>Roseomonas hellenica sp. nov., isolated from roots of wild-growing Alkanna tinctoria.</title>
        <authorList>
            <person name="Rat A."/>
            <person name="Naranjo H.D."/>
            <person name="Lebbe L."/>
            <person name="Cnockaert M."/>
            <person name="Krigas N."/>
            <person name="Grigoriadou K."/>
            <person name="Maloupa E."/>
            <person name="Willems A."/>
        </authorList>
    </citation>
    <scope>NUCLEOTIDE SEQUENCE</scope>
    <source>
        <strain evidence="6">LMG 31161</strain>
    </source>
</reference>
<evidence type="ECO:0000313" key="6">
    <source>
        <dbReference type="EMBL" id="MBR0660399.1"/>
    </source>
</evidence>
<evidence type="ECO:0000256" key="2">
    <source>
        <dbReference type="ARBA" id="ARBA00023015"/>
    </source>
</evidence>
<dbReference type="InterPro" id="IPR000847">
    <property type="entry name" value="LysR_HTH_N"/>
</dbReference>
<name>A0A9X9WJ89_9PROT</name>
<dbReference type="SUPFAM" id="SSF46785">
    <property type="entry name" value="Winged helix' DNA-binding domain"/>
    <property type="match status" value="1"/>
</dbReference>
<dbReference type="Gene3D" id="3.40.190.290">
    <property type="match status" value="1"/>
</dbReference>
<protein>
    <submittedName>
        <fullName evidence="6">LysR family transcriptional regulator</fullName>
    </submittedName>
</protein>
<dbReference type="GO" id="GO:0006351">
    <property type="term" value="P:DNA-templated transcription"/>
    <property type="evidence" value="ECO:0007669"/>
    <property type="project" value="TreeGrafter"/>
</dbReference>
<reference evidence="6" key="1">
    <citation type="submission" date="2020-01" db="EMBL/GenBank/DDBJ databases">
        <authorList>
            <person name="Rat A."/>
        </authorList>
    </citation>
    <scope>NUCLEOTIDE SEQUENCE</scope>
    <source>
        <strain evidence="6">LMG 31161</strain>
    </source>
</reference>
<dbReference type="RefSeq" id="WP_168041209.1">
    <property type="nucleotide sequence ID" value="NZ_JAAEDK010000030.1"/>
</dbReference>
<dbReference type="InterPro" id="IPR036388">
    <property type="entry name" value="WH-like_DNA-bd_sf"/>
</dbReference>
<evidence type="ECO:0000256" key="4">
    <source>
        <dbReference type="ARBA" id="ARBA00023163"/>
    </source>
</evidence>
<evidence type="ECO:0000256" key="3">
    <source>
        <dbReference type="ARBA" id="ARBA00023125"/>
    </source>
</evidence>
<feature type="domain" description="HTH lysR-type" evidence="5">
    <location>
        <begin position="1"/>
        <end position="59"/>
    </location>
</feature>
<dbReference type="Gene3D" id="1.10.10.10">
    <property type="entry name" value="Winged helix-like DNA-binding domain superfamily/Winged helix DNA-binding domain"/>
    <property type="match status" value="1"/>
</dbReference>
<accession>A0A9X9WJ89</accession>
<dbReference type="InterPro" id="IPR036390">
    <property type="entry name" value="WH_DNA-bd_sf"/>
</dbReference>
<evidence type="ECO:0000256" key="1">
    <source>
        <dbReference type="ARBA" id="ARBA00009437"/>
    </source>
</evidence>
<dbReference type="EMBL" id="JAAVUP010000002">
    <property type="protein sequence ID" value="NKE17349.1"/>
    <property type="molecule type" value="Genomic_DNA"/>
</dbReference>
<dbReference type="InterPro" id="IPR005119">
    <property type="entry name" value="LysR_subst-bd"/>
</dbReference>
<dbReference type="Proteomes" id="UP001138708">
    <property type="component" value="Unassembled WGS sequence"/>
</dbReference>